<sequence>MIKKKEQKELRRACLCVISFKSAARHRVVSRTRSLRTAPAVHPPLLCVPSVRAGCSPLFLCSFTSPQVSSSACINNAACAMLDPGAHLFCPNKHGSELPVSATIDRDRGGRRST</sequence>
<organism evidence="1 2">
    <name type="scientific">Knipowitschia caucasica</name>
    <name type="common">Caucasian dwarf goby</name>
    <name type="synonym">Pomatoschistus caucasicus</name>
    <dbReference type="NCBI Taxonomy" id="637954"/>
    <lineage>
        <taxon>Eukaryota</taxon>
        <taxon>Metazoa</taxon>
        <taxon>Chordata</taxon>
        <taxon>Craniata</taxon>
        <taxon>Vertebrata</taxon>
        <taxon>Euteleostomi</taxon>
        <taxon>Actinopterygii</taxon>
        <taxon>Neopterygii</taxon>
        <taxon>Teleostei</taxon>
        <taxon>Neoteleostei</taxon>
        <taxon>Acanthomorphata</taxon>
        <taxon>Gobiaria</taxon>
        <taxon>Gobiiformes</taxon>
        <taxon>Gobioidei</taxon>
        <taxon>Gobiidae</taxon>
        <taxon>Gobiinae</taxon>
        <taxon>Knipowitschia</taxon>
    </lineage>
</organism>
<dbReference type="AlphaFoldDB" id="A0AAV2LWI8"/>
<reference evidence="1 2" key="1">
    <citation type="submission" date="2024-04" db="EMBL/GenBank/DDBJ databases">
        <authorList>
            <person name="Waldvogel A.-M."/>
            <person name="Schoenle A."/>
        </authorList>
    </citation>
    <scope>NUCLEOTIDE SEQUENCE [LARGE SCALE GENOMIC DNA]</scope>
</reference>
<evidence type="ECO:0000313" key="1">
    <source>
        <dbReference type="EMBL" id="CAL1605416.1"/>
    </source>
</evidence>
<evidence type="ECO:0000313" key="2">
    <source>
        <dbReference type="Proteomes" id="UP001497482"/>
    </source>
</evidence>
<accession>A0AAV2LWI8</accession>
<dbReference type="Proteomes" id="UP001497482">
    <property type="component" value="Chromosome 5"/>
</dbReference>
<gene>
    <name evidence="1" type="ORF">KC01_LOCUS32804</name>
</gene>
<name>A0AAV2LWI8_KNICA</name>
<keyword evidence="2" id="KW-1185">Reference proteome</keyword>
<dbReference type="EMBL" id="OZ035827">
    <property type="protein sequence ID" value="CAL1605416.1"/>
    <property type="molecule type" value="Genomic_DNA"/>
</dbReference>
<proteinExistence type="predicted"/>
<protein>
    <submittedName>
        <fullName evidence="1">Uncharacterized protein</fullName>
    </submittedName>
</protein>